<dbReference type="InterPro" id="IPR008636">
    <property type="entry name" value="Hook_C"/>
</dbReference>
<dbReference type="AlphaFoldDB" id="A0AAD5X8Z4"/>
<feature type="non-terminal residue" evidence="8">
    <location>
        <position position="1"/>
    </location>
</feature>
<organism evidence="8 9">
    <name type="scientific">Physocladia obscura</name>
    <dbReference type="NCBI Taxonomy" id="109957"/>
    <lineage>
        <taxon>Eukaryota</taxon>
        <taxon>Fungi</taxon>
        <taxon>Fungi incertae sedis</taxon>
        <taxon>Chytridiomycota</taxon>
        <taxon>Chytridiomycota incertae sedis</taxon>
        <taxon>Chytridiomycetes</taxon>
        <taxon>Chytridiales</taxon>
        <taxon>Chytriomycetaceae</taxon>
        <taxon>Physocladia</taxon>
    </lineage>
</organism>
<comment type="caution">
    <text evidence="8">The sequence shown here is derived from an EMBL/GenBank/DDBJ whole genome shotgun (WGS) entry which is preliminary data.</text>
</comment>
<gene>
    <name evidence="8" type="ORF">HK100_004106</name>
</gene>
<keyword evidence="3 4" id="KW-0175">Coiled coil</keyword>
<evidence type="ECO:0000313" key="9">
    <source>
        <dbReference type="Proteomes" id="UP001211907"/>
    </source>
</evidence>
<feature type="coiled-coil region" evidence="4">
    <location>
        <begin position="599"/>
        <end position="640"/>
    </location>
</feature>
<dbReference type="GO" id="GO:0005737">
    <property type="term" value="C:cytoplasm"/>
    <property type="evidence" value="ECO:0007669"/>
    <property type="project" value="UniProtKB-SubCell"/>
</dbReference>
<dbReference type="InterPro" id="IPR036872">
    <property type="entry name" value="CH_dom_sf"/>
</dbReference>
<accession>A0AAD5X8Z4</accession>
<keyword evidence="2" id="KW-0963">Cytoplasm</keyword>
<evidence type="ECO:0000256" key="5">
    <source>
        <dbReference type="SAM" id="MobiDB-lite"/>
    </source>
</evidence>
<evidence type="ECO:0000259" key="7">
    <source>
        <dbReference type="Pfam" id="PF19047"/>
    </source>
</evidence>
<feature type="coiled-coil region" evidence="4">
    <location>
        <begin position="175"/>
        <end position="216"/>
    </location>
</feature>
<feature type="coiled-coil region" evidence="4">
    <location>
        <begin position="258"/>
        <end position="364"/>
    </location>
</feature>
<evidence type="ECO:0008006" key="10">
    <source>
        <dbReference type="Google" id="ProtNLM"/>
    </source>
</evidence>
<feature type="domain" description="Hook C-terminal" evidence="6">
    <location>
        <begin position="177"/>
        <end position="559"/>
    </location>
</feature>
<dbReference type="GO" id="GO:0031122">
    <property type="term" value="P:cytoplasmic microtubule organization"/>
    <property type="evidence" value="ECO:0007669"/>
    <property type="project" value="InterPro"/>
</dbReference>
<feature type="domain" description="HOOK N-terminal" evidence="7">
    <location>
        <begin position="9"/>
        <end position="148"/>
    </location>
</feature>
<evidence type="ECO:0000256" key="4">
    <source>
        <dbReference type="SAM" id="Coils"/>
    </source>
</evidence>
<proteinExistence type="predicted"/>
<evidence type="ECO:0000256" key="1">
    <source>
        <dbReference type="ARBA" id="ARBA00004496"/>
    </source>
</evidence>
<name>A0AAD5X8Z4_9FUNG</name>
<evidence type="ECO:0000259" key="6">
    <source>
        <dbReference type="Pfam" id="PF05622"/>
    </source>
</evidence>
<dbReference type="PANTHER" id="PTHR18947">
    <property type="entry name" value="HOOK PROTEINS"/>
    <property type="match status" value="1"/>
</dbReference>
<dbReference type="EMBL" id="JADGJH010002074">
    <property type="protein sequence ID" value="KAJ3104069.1"/>
    <property type="molecule type" value="Genomic_DNA"/>
</dbReference>
<dbReference type="SUPFAM" id="SSF116907">
    <property type="entry name" value="Hook domain"/>
    <property type="match status" value="1"/>
</dbReference>
<feature type="region of interest" description="Disordered" evidence="5">
    <location>
        <begin position="219"/>
        <end position="243"/>
    </location>
</feature>
<dbReference type="GO" id="GO:0051959">
    <property type="term" value="F:dynein light intermediate chain binding"/>
    <property type="evidence" value="ECO:0007669"/>
    <property type="project" value="TreeGrafter"/>
</dbReference>
<keyword evidence="9" id="KW-1185">Reference proteome</keyword>
<dbReference type="Gene3D" id="1.10.418.10">
    <property type="entry name" value="Calponin-like domain"/>
    <property type="match status" value="1"/>
</dbReference>
<evidence type="ECO:0000256" key="2">
    <source>
        <dbReference type="ARBA" id="ARBA00022490"/>
    </source>
</evidence>
<evidence type="ECO:0000313" key="8">
    <source>
        <dbReference type="EMBL" id="KAJ3104069.1"/>
    </source>
</evidence>
<protein>
    <recommendedName>
        <fullName evidence="10">HOOK N-terminal domain-containing protein</fullName>
    </recommendedName>
</protein>
<dbReference type="Proteomes" id="UP001211907">
    <property type="component" value="Unassembled WGS sequence"/>
</dbReference>
<dbReference type="Pfam" id="PF05622">
    <property type="entry name" value="HOOK"/>
    <property type="match status" value="1"/>
</dbReference>
<dbReference type="GO" id="GO:0030705">
    <property type="term" value="P:cytoskeleton-dependent intracellular transport"/>
    <property type="evidence" value="ECO:0007669"/>
    <property type="project" value="InterPro"/>
</dbReference>
<dbReference type="GO" id="GO:0005815">
    <property type="term" value="C:microtubule organizing center"/>
    <property type="evidence" value="ECO:0007669"/>
    <property type="project" value="TreeGrafter"/>
</dbReference>
<dbReference type="GO" id="GO:0008017">
    <property type="term" value="F:microtubule binding"/>
    <property type="evidence" value="ECO:0007669"/>
    <property type="project" value="InterPro"/>
</dbReference>
<feature type="compositionally biased region" description="Low complexity" evidence="5">
    <location>
        <begin position="219"/>
        <end position="238"/>
    </location>
</feature>
<dbReference type="InterPro" id="IPR043936">
    <property type="entry name" value="HOOK_N"/>
</dbReference>
<reference evidence="8" key="1">
    <citation type="submission" date="2020-05" db="EMBL/GenBank/DDBJ databases">
        <title>Phylogenomic resolution of chytrid fungi.</title>
        <authorList>
            <person name="Stajich J.E."/>
            <person name="Amses K."/>
            <person name="Simmons R."/>
            <person name="Seto K."/>
            <person name="Myers J."/>
            <person name="Bonds A."/>
            <person name="Quandt C.A."/>
            <person name="Barry K."/>
            <person name="Liu P."/>
            <person name="Grigoriev I."/>
            <person name="Longcore J.E."/>
            <person name="James T.Y."/>
        </authorList>
    </citation>
    <scope>NUCLEOTIDE SEQUENCE</scope>
    <source>
        <strain evidence="8">JEL0513</strain>
    </source>
</reference>
<comment type="subcellular location">
    <subcellularLocation>
        <location evidence="1">Cytoplasm</location>
    </subcellularLocation>
</comment>
<feature type="coiled-coil region" evidence="4">
    <location>
        <begin position="410"/>
        <end position="561"/>
    </location>
</feature>
<evidence type="ECO:0000256" key="3">
    <source>
        <dbReference type="ARBA" id="ARBA00023054"/>
    </source>
</evidence>
<dbReference type="CDD" id="cd22211">
    <property type="entry name" value="HkD_SF"/>
    <property type="match status" value="1"/>
</dbReference>
<dbReference type="Pfam" id="PF19047">
    <property type="entry name" value="HOOK_N"/>
    <property type="match status" value="1"/>
</dbReference>
<sequence length="641" mass="72470">MHGNKTDESWINRARTYELSRTPNGISDFCDGVLMNEILTEIDPLWFKKGRGVALDTGDNWVLRFNALKKTYKLMTTYYEEVLAQPYVRLLPAPNLTAIARDNDSLETLSLSVLVITLAVQSENNQQHIARIQHLAPEQQHALMLAIEQIMTQLSQAAANADALDAAANRPGSSAAVLSDEKALLESENASLLEQLRAMRSKYENTLADKRDLQLRLQAATSARNDSSSSSESDSVSAKNPASVGASTTADFILKSQIDNLKAELERSESRRDDYERLAANQTSTIKDLTKKLEDALRRADEAAELKDQLNEFKHFADKLQKSEAMIEKYKKKMEESSDLRKQMKALENQNTQLLERSQQLEEEYRKVSSYKPLMDTYKEQIAAMESKNSALHIANSKLEFEVNESRSKIDRIESLRRNDLDQIQTLEEQNRELESIVGIGISAETSVETNSLGTDLNNNLRSRIAQLEQELSAAKSQDTQDRLYVVENLLEDSRRLKEKFEQDFMQAFQKNLALENEMKQLRSVSSADNDEVVQRLRTQIADYQHELETARRRLSEAEIAITQGMSGTIMGRLGSGEGVDGVGSNNAVVDHETVKRHMDSYEKEQRLQAMQINKLQNEKSNLEALVAETRDSLLQAERTN</sequence>
<dbReference type="PANTHER" id="PTHR18947:SF28">
    <property type="entry name" value="GIRDIN, ISOFORM A"/>
    <property type="match status" value="1"/>
</dbReference>